<dbReference type="Gene3D" id="3.30.70.270">
    <property type="match status" value="1"/>
</dbReference>
<sequence>MGSVEPDGPGREALDVLYRFVAALELAPTVAVHSTDRNGIVRYWNHTCAEVFGVSSAEAVGRPLTSLASHLEREEDFRNTLDTVWKTGRTAPPRDWRIKRLDGAERWLYSTHFPVLRDGVTQQLFCMEVDISKRKVDEADLIEAGINFRQLFERSTDAIVLIKGNGIIDANPAALAMFRCAGKQDMVGKTLLDFSPEVQATGETSTVADAALTARAFIDGNHRYEWEFYLSDHTHIWAEVLLTSVTLDHEFLSYAVLRDISPRKAAEHALAMAARVFEKSRDAILITDRHYRVIAVNQAFTALTGVAAAEVMGGDVPGLRSGMHEPAFYQQIWDFVAVHDHWEGEVCCVRREEGDLPVWVAVTAIRDSAEQVSNYMAIMTDITERKRAEEQTRYLAEHDFLTDLPNRVLFLDRLQQALVSARRQHTKVGVMFLDLDRFKGINDSFGHHVGDAVLKEVATRLTGCVRGVDTVSRQGGDEFVVILADIGGVDQAAHVATSVMHAVAQPVRSDGHTISLSVSIGIAICPDDGADIDTLLKNADVAMYHAKQNGRNAFSFFNADMNAHVIERVQIENELRHALSNQEFLLEYLPEVNIASGQTIAVEALLRWRHPQRGLLMPHQFIPVAEECGLMVPIGEWVLRQACARARAWRDEGCPVVVAVNLSGAQFIDSGLVHSVEEALRLSGLAPEFLDLEFTESVIMRGDDATMATIATLRALGVQLTIDDFGTGYSSLSFLRRYPLTKLKIHSSFVKDIVDANTDAPANANAPANASANASAKANLIPAIIAVARSLKLRVIAEGVETAEQLLFLRQHGCDDYQGYYASMASSDPDLKPRPR</sequence>
<dbReference type="SUPFAM" id="SSF55785">
    <property type="entry name" value="PYP-like sensor domain (PAS domain)"/>
    <property type="match status" value="3"/>
</dbReference>
<dbReference type="InterPro" id="IPR000014">
    <property type="entry name" value="PAS"/>
</dbReference>
<dbReference type="Proteomes" id="UP000229897">
    <property type="component" value="Chromosome"/>
</dbReference>
<dbReference type="NCBIfam" id="TIGR00254">
    <property type="entry name" value="GGDEF"/>
    <property type="match status" value="1"/>
</dbReference>
<evidence type="ECO:0000259" key="4">
    <source>
        <dbReference type="PROSITE" id="PS50887"/>
    </source>
</evidence>
<gene>
    <name evidence="5" type="ORF">CR152_12900</name>
</gene>
<dbReference type="FunFam" id="3.30.70.270:FF:000001">
    <property type="entry name" value="Diguanylate cyclase domain protein"/>
    <property type="match status" value="1"/>
</dbReference>
<dbReference type="InterPro" id="IPR035919">
    <property type="entry name" value="EAL_sf"/>
</dbReference>
<dbReference type="InterPro" id="IPR029787">
    <property type="entry name" value="Nucleotide_cyclase"/>
</dbReference>
<evidence type="ECO:0000259" key="1">
    <source>
        <dbReference type="PROSITE" id="PS50112"/>
    </source>
</evidence>
<dbReference type="PANTHER" id="PTHR44757:SF2">
    <property type="entry name" value="BIOFILM ARCHITECTURE MAINTENANCE PROTEIN MBAA"/>
    <property type="match status" value="1"/>
</dbReference>
<dbReference type="SUPFAM" id="SSF55073">
    <property type="entry name" value="Nucleotide cyclase"/>
    <property type="match status" value="1"/>
</dbReference>
<dbReference type="Gene3D" id="3.30.450.20">
    <property type="entry name" value="PAS domain"/>
    <property type="match status" value="3"/>
</dbReference>
<dbReference type="AlphaFoldDB" id="A0A2D2DK26"/>
<dbReference type="CDD" id="cd00130">
    <property type="entry name" value="PAS"/>
    <property type="match status" value="3"/>
</dbReference>
<dbReference type="PANTHER" id="PTHR44757">
    <property type="entry name" value="DIGUANYLATE CYCLASE DGCP"/>
    <property type="match status" value="1"/>
</dbReference>
<dbReference type="SMART" id="SM00086">
    <property type="entry name" value="PAC"/>
    <property type="match status" value="3"/>
</dbReference>
<dbReference type="Pfam" id="PF00990">
    <property type="entry name" value="GGDEF"/>
    <property type="match status" value="1"/>
</dbReference>
<dbReference type="SMART" id="SM00052">
    <property type="entry name" value="EAL"/>
    <property type="match status" value="1"/>
</dbReference>
<reference evidence="5" key="1">
    <citation type="submission" date="2017-10" db="EMBL/GenBank/DDBJ databases">
        <title>Massilia psychrophilum sp. nov., a novel purple-pigmented bacterium isolated from Tianshan glacier, Xinjiang Municipality, China.</title>
        <authorList>
            <person name="Wang H."/>
        </authorList>
    </citation>
    <scope>NUCLEOTIDE SEQUENCE [LARGE SCALE GENOMIC DNA]</scope>
    <source>
        <strain evidence="5">B2</strain>
    </source>
</reference>
<evidence type="ECO:0000313" key="6">
    <source>
        <dbReference type="Proteomes" id="UP000229897"/>
    </source>
</evidence>
<dbReference type="InterPro" id="IPR043128">
    <property type="entry name" value="Rev_trsase/Diguanyl_cyclase"/>
</dbReference>
<dbReference type="InterPro" id="IPR035965">
    <property type="entry name" value="PAS-like_dom_sf"/>
</dbReference>
<dbReference type="PROSITE" id="PS50887">
    <property type="entry name" value="GGDEF"/>
    <property type="match status" value="1"/>
</dbReference>
<dbReference type="SUPFAM" id="SSF141868">
    <property type="entry name" value="EAL domain-like"/>
    <property type="match status" value="1"/>
</dbReference>
<dbReference type="CDD" id="cd01949">
    <property type="entry name" value="GGDEF"/>
    <property type="match status" value="1"/>
</dbReference>
<dbReference type="EMBL" id="CP024608">
    <property type="protein sequence ID" value="ATQ75312.1"/>
    <property type="molecule type" value="Genomic_DNA"/>
</dbReference>
<dbReference type="Pfam" id="PF13426">
    <property type="entry name" value="PAS_9"/>
    <property type="match status" value="1"/>
</dbReference>
<dbReference type="Pfam" id="PF08448">
    <property type="entry name" value="PAS_4"/>
    <property type="match status" value="1"/>
</dbReference>
<dbReference type="InterPro" id="IPR052155">
    <property type="entry name" value="Biofilm_reg_signaling"/>
</dbReference>
<evidence type="ECO:0000259" key="2">
    <source>
        <dbReference type="PROSITE" id="PS50113"/>
    </source>
</evidence>
<feature type="domain" description="EAL" evidence="3">
    <location>
        <begin position="568"/>
        <end position="836"/>
    </location>
</feature>
<keyword evidence="6" id="KW-1185">Reference proteome</keyword>
<dbReference type="Gene3D" id="3.20.20.450">
    <property type="entry name" value="EAL domain"/>
    <property type="match status" value="1"/>
</dbReference>
<protein>
    <submittedName>
        <fullName evidence="5">GGDEF domain-containing protein</fullName>
    </submittedName>
</protein>
<dbReference type="Pfam" id="PF00563">
    <property type="entry name" value="EAL"/>
    <property type="match status" value="1"/>
</dbReference>
<proteinExistence type="predicted"/>
<evidence type="ECO:0000313" key="5">
    <source>
        <dbReference type="EMBL" id="ATQ75312.1"/>
    </source>
</evidence>
<dbReference type="PROSITE" id="PS50113">
    <property type="entry name" value="PAC"/>
    <property type="match status" value="1"/>
</dbReference>
<dbReference type="CDD" id="cd01948">
    <property type="entry name" value="EAL"/>
    <property type="match status" value="1"/>
</dbReference>
<feature type="domain" description="PAS" evidence="1">
    <location>
        <begin position="269"/>
        <end position="313"/>
    </location>
</feature>
<dbReference type="SMART" id="SM00267">
    <property type="entry name" value="GGDEF"/>
    <property type="match status" value="1"/>
</dbReference>
<dbReference type="PROSITE" id="PS50112">
    <property type="entry name" value="PAS"/>
    <property type="match status" value="2"/>
</dbReference>
<dbReference type="SMART" id="SM00091">
    <property type="entry name" value="PAS"/>
    <property type="match status" value="3"/>
</dbReference>
<dbReference type="InterPro" id="IPR001610">
    <property type="entry name" value="PAC"/>
</dbReference>
<dbReference type="GO" id="GO:0003824">
    <property type="term" value="F:catalytic activity"/>
    <property type="evidence" value="ECO:0007669"/>
    <property type="project" value="UniProtKB-ARBA"/>
</dbReference>
<dbReference type="InterPro" id="IPR013656">
    <property type="entry name" value="PAS_4"/>
</dbReference>
<dbReference type="KEGG" id="mass:CR152_12900"/>
<feature type="domain" description="GGDEF" evidence="4">
    <location>
        <begin position="426"/>
        <end position="559"/>
    </location>
</feature>
<organism evidence="5 6">
    <name type="scientific">Massilia violaceinigra</name>
    <dbReference type="NCBI Taxonomy" id="2045208"/>
    <lineage>
        <taxon>Bacteria</taxon>
        <taxon>Pseudomonadati</taxon>
        <taxon>Pseudomonadota</taxon>
        <taxon>Betaproteobacteria</taxon>
        <taxon>Burkholderiales</taxon>
        <taxon>Oxalobacteraceae</taxon>
        <taxon>Telluria group</taxon>
        <taxon>Massilia</taxon>
    </lineage>
</organism>
<dbReference type="InterPro" id="IPR000160">
    <property type="entry name" value="GGDEF_dom"/>
</dbReference>
<accession>A0A2D2DK26</accession>
<name>A0A2D2DK26_9BURK</name>
<dbReference type="PROSITE" id="PS50883">
    <property type="entry name" value="EAL"/>
    <property type="match status" value="1"/>
</dbReference>
<evidence type="ECO:0000259" key="3">
    <source>
        <dbReference type="PROSITE" id="PS50883"/>
    </source>
</evidence>
<dbReference type="OrthoDB" id="9813903at2"/>
<dbReference type="NCBIfam" id="TIGR00229">
    <property type="entry name" value="sensory_box"/>
    <property type="match status" value="3"/>
</dbReference>
<dbReference type="InterPro" id="IPR001633">
    <property type="entry name" value="EAL_dom"/>
</dbReference>
<dbReference type="InterPro" id="IPR000700">
    <property type="entry name" value="PAS-assoc_C"/>
</dbReference>
<feature type="domain" description="PAS" evidence="1">
    <location>
        <begin position="16"/>
        <end position="88"/>
    </location>
</feature>
<dbReference type="Pfam" id="PF13188">
    <property type="entry name" value="PAS_8"/>
    <property type="match status" value="1"/>
</dbReference>
<feature type="domain" description="PAC" evidence="2">
    <location>
        <begin position="342"/>
        <end position="394"/>
    </location>
</feature>